<sequence>MRYLFCFLCDCGPRATLFQFRLIQLFCAAGTLASFSAAVILQDDLDAITGGDSVRQGTAYFFVFSVSAISTVISLFLILSSSFCAYNKGFSANKYLAIVMTIIWTATVVYLMASEGGFQTCSAASTLSQQQQLNNTNNINGTKSTIIDFGLHICPAQIATRAFGLGAIVWWFLCALWIDARLAKLEFDSEVSMRTSQRPTRYASLLRLLQFLGACSVLASHTGTIVLLQQQSLETTGIASLRDSPPHAPYILWLCAGVVSVVVSLWLIFATCRYGSEGMYCERYVAVAMTFFWTFVITYNILSDDTFQPCSRHSASNDPNNVYYRCVIGNVTCAFAIMTGACWTIRALWYVHGLCEVMSAKYMARRNASSTKGDEAKEAAVNCVVCMTNSREMAFVPCGHYCVCIECSANFTHTPADGGRNMRSKEKCPLCRQEVFDVMKIYG</sequence>
<evidence type="ECO:0000313" key="1">
    <source>
        <dbReference type="EMBL" id="RUP09026.1"/>
    </source>
</evidence>
<evidence type="ECO:0000313" key="2">
    <source>
        <dbReference type="Proteomes" id="UP000268093"/>
    </source>
</evidence>
<dbReference type="SMART" id="SM00184">
    <property type="entry name" value="RING"/>
    <property type="match status" value="1"/>
</dbReference>
<gene>
    <name evidence="1" type="ORF">BC936DRAFT_140102</name>
</gene>
<dbReference type="OrthoDB" id="1711136at2759"/>
<dbReference type="InterPro" id="IPR013083">
    <property type="entry name" value="Znf_RING/FYVE/PHD"/>
</dbReference>
<reference evidence="1 2" key="1">
    <citation type="journal article" date="2018" name="New Phytol.">
        <title>Phylogenomics of Endogonaceae and evolution of mycorrhizas within Mucoromycota.</title>
        <authorList>
            <person name="Chang Y."/>
            <person name="Desiro A."/>
            <person name="Na H."/>
            <person name="Sandor L."/>
            <person name="Lipzen A."/>
            <person name="Clum A."/>
            <person name="Barry K."/>
            <person name="Grigoriev I.V."/>
            <person name="Martin F.M."/>
            <person name="Stajich J.E."/>
            <person name="Smith M.E."/>
            <person name="Bonito G."/>
            <person name="Spatafora J.W."/>
        </authorList>
    </citation>
    <scope>NUCLEOTIDE SEQUENCE [LARGE SCALE GENOMIC DNA]</scope>
    <source>
        <strain evidence="1 2">GMNB39</strain>
    </source>
</reference>
<dbReference type="PROSITE" id="PS50089">
    <property type="entry name" value="ZF_RING_2"/>
    <property type="match status" value="1"/>
</dbReference>
<dbReference type="EMBL" id="RBNI01016416">
    <property type="protein sequence ID" value="RUP09026.1"/>
    <property type="molecule type" value="Genomic_DNA"/>
</dbReference>
<accession>A0A433B1X0</accession>
<dbReference type="Gene3D" id="3.30.40.10">
    <property type="entry name" value="Zinc/RING finger domain, C3HC4 (zinc finger)"/>
    <property type="match status" value="1"/>
</dbReference>
<organism evidence="1 2">
    <name type="scientific">Jimgerdemannia flammicorona</name>
    <dbReference type="NCBI Taxonomy" id="994334"/>
    <lineage>
        <taxon>Eukaryota</taxon>
        <taxon>Fungi</taxon>
        <taxon>Fungi incertae sedis</taxon>
        <taxon>Mucoromycota</taxon>
        <taxon>Mucoromycotina</taxon>
        <taxon>Endogonomycetes</taxon>
        <taxon>Endogonales</taxon>
        <taxon>Endogonaceae</taxon>
        <taxon>Jimgerdemannia</taxon>
    </lineage>
</organism>
<dbReference type="SUPFAM" id="SSF57850">
    <property type="entry name" value="RING/U-box"/>
    <property type="match status" value="1"/>
</dbReference>
<dbReference type="InterPro" id="IPR001841">
    <property type="entry name" value="Znf_RING"/>
</dbReference>
<dbReference type="Proteomes" id="UP000268093">
    <property type="component" value="Unassembled WGS sequence"/>
</dbReference>
<keyword evidence="2" id="KW-1185">Reference proteome</keyword>
<comment type="caution">
    <text evidence="1">The sequence shown here is derived from an EMBL/GenBank/DDBJ whole genome shotgun (WGS) entry which is preliminary data.</text>
</comment>
<dbReference type="Pfam" id="PF13920">
    <property type="entry name" value="zf-C3HC4_3"/>
    <property type="match status" value="1"/>
</dbReference>
<protein>
    <submittedName>
        <fullName evidence="1">Uncharacterized protein</fullName>
    </submittedName>
</protein>
<proteinExistence type="predicted"/>
<dbReference type="AlphaFoldDB" id="A0A433B1X0"/>
<dbReference type="PANTHER" id="PTHR22696">
    <property type="entry name" value="E3 UBIQUITIN-PROTEIN LIGASE RNF26"/>
    <property type="match status" value="1"/>
</dbReference>
<name>A0A433B1X0_9FUNG</name>
<dbReference type="GO" id="GO:0008270">
    <property type="term" value="F:zinc ion binding"/>
    <property type="evidence" value="ECO:0007669"/>
    <property type="project" value="UniProtKB-KW"/>
</dbReference>